<dbReference type="PANTHER" id="PTHR31361">
    <property type="entry name" value="BETA-GLUCAN SYNTHESIS-ASSOCIATED PROTEIN KRE6-RELATED"/>
    <property type="match status" value="1"/>
</dbReference>
<evidence type="ECO:0000256" key="2">
    <source>
        <dbReference type="ARBA" id="ARBA00010962"/>
    </source>
</evidence>
<feature type="compositionally biased region" description="Polar residues" evidence="9">
    <location>
        <begin position="62"/>
        <end position="79"/>
    </location>
</feature>
<dbReference type="EMBL" id="VSWC01000002">
    <property type="protein sequence ID" value="KAA1117280.1"/>
    <property type="molecule type" value="Genomic_DNA"/>
</dbReference>
<keyword evidence="8" id="KW-0961">Cell wall biogenesis/degradation</keyword>
<evidence type="ECO:0000256" key="6">
    <source>
        <dbReference type="ARBA" id="ARBA00023136"/>
    </source>
</evidence>
<keyword evidence="5 10" id="KW-1133">Transmembrane helix</keyword>
<dbReference type="FunFam" id="2.60.120.200:FF:000135">
    <property type="entry name" value="Related to KRE6-glucan synthase subunit"/>
    <property type="match status" value="1"/>
</dbReference>
<keyword evidence="13" id="KW-1185">Reference proteome</keyword>
<evidence type="ECO:0000313" key="13">
    <source>
        <dbReference type="Proteomes" id="UP000324748"/>
    </source>
</evidence>
<feature type="region of interest" description="Disordered" evidence="9">
    <location>
        <begin position="1"/>
        <end position="79"/>
    </location>
</feature>
<accession>A0A5B0QVU6</accession>
<evidence type="ECO:0000256" key="3">
    <source>
        <dbReference type="ARBA" id="ARBA00022692"/>
    </source>
</evidence>
<feature type="region of interest" description="Disordered" evidence="9">
    <location>
        <begin position="91"/>
        <end position="183"/>
    </location>
</feature>
<dbReference type="OrthoDB" id="412647at2759"/>
<dbReference type="Proteomes" id="UP000324748">
    <property type="component" value="Unassembled WGS sequence"/>
</dbReference>
<dbReference type="GO" id="GO:0015926">
    <property type="term" value="F:glucosidase activity"/>
    <property type="evidence" value="ECO:0007669"/>
    <property type="project" value="TreeGrafter"/>
</dbReference>
<keyword evidence="7" id="KW-0325">Glycoprotein</keyword>
<feature type="compositionally biased region" description="Polar residues" evidence="9">
    <location>
        <begin position="154"/>
        <end position="177"/>
    </location>
</feature>
<organism evidence="12 13">
    <name type="scientific">Puccinia graminis f. sp. tritici</name>
    <dbReference type="NCBI Taxonomy" id="56615"/>
    <lineage>
        <taxon>Eukaryota</taxon>
        <taxon>Fungi</taxon>
        <taxon>Dikarya</taxon>
        <taxon>Basidiomycota</taxon>
        <taxon>Pucciniomycotina</taxon>
        <taxon>Pucciniomycetes</taxon>
        <taxon>Pucciniales</taxon>
        <taxon>Pucciniaceae</taxon>
        <taxon>Puccinia</taxon>
    </lineage>
</organism>
<keyword evidence="4" id="KW-0735">Signal-anchor</keyword>
<comment type="caution">
    <text evidence="12">The sequence shown here is derived from an EMBL/GenBank/DDBJ whole genome shotgun (WGS) entry which is preliminary data.</text>
</comment>
<sequence>MPYDPVPQSDRQPRSNQTNNNNNHNHNHINDHNNSRLPSPPQFNQPNHLLPQQQQHQRRFSTGASNETSSIEPSSNSEYFDSAEDDLITHHYLNSHPSPTTLLPNSINNHPSSSSSNNNHHSLHRQLSPSSQSPSSTLSSSSPTLLQSNSTSPHQPQFSKHSASNRPRDSYANTYGSPASAAGPDLSSLSAIASGLVGGDYGPFPQELSHPGIGPYTSSNPRRLSANDPIVDFALLPPGASKIFSPFNHSNHHLKSRRPPSADGYSGSVRDSLVSYDDSGAGHVYGTMSLPPPIGLNYTGTFSETTEDLLWKEENKEPDDFLHDPDPDFDSRADRKFILWSRRGWMNVASLSILVSGLIGLFALYPILTYVLRRGPTALGWNLGGINGTGQFPDIPNLPRLIDLATPDDAKHRTGLDGKKYNLVFSDEFNTDNRTFWPGDDPFWEAVDLHYWQTTNFEWYDPDAVTTKGGSLVIQIDQEPAHNLRARSGMIQSWNKFCFTEGYIEVNISLPGSPGVQGFWPGAWTMGNLARAGFGASNEGMWPYSYEACDVGTLPNQTMPDGRTPPAAKTSGSPDYGGALSWLPGQRTSACTCKGEDHPGPSVDVGRSGPEIDILEAQYAYGPNGNQGSMSQSIQIAPMDEGYQWLNDSSSMHVTNLANSPKDPSGTIINRWHGSIWQESLSGITMTDGTSYEGKGFQQFGFEYNKGFQADGGRVSWTYGGKETWTIYANAIAGQSGTQVSPRPISTEPMYVILNLGISNKFQTVEWEKLNFPAKMYIDYVRIYQREGHTNIGCSPKDRPTEDYINRHLGAYTNPNFTTWAQAGYTVPKNRLKDSC</sequence>
<dbReference type="InterPro" id="IPR000757">
    <property type="entry name" value="Beta-glucanase-like"/>
</dbReference>
<evidence type="ECO:0000256" key="9">
    <source>
        <dbReference type="SAM" id="MobiDB-lite"/>
    </source>
</evidence>
<evidence type="ECO:0000259" key="11">
    <source>
        <dbReference type="PROSITE" id="PS51762"/>
    </source>
</evidence>
<dbReference type="GO" id="GO:0006078">
    <property type="term" value="P:(1-&gt;6)-beta-D-glucan biosynthetic process"/>
    <property type="evidence" value="ECO:0007669"/>
    <property type="project" value="TreeGrafter"/>
</dbReference>
<evidence type="ECO:0000256" key="8">
    <source>
        <dbReference type="ARBA" id="ARBA00023316"/>
    </source>
</evidence>
<dbReference type="Pfam" id="PF03935">
    <property type="entry name" value="SKN1_KRE6_Sbg1"/>
    <property type="match status" value="1"/>
</dbReference>
<dbReference type="FunFam" id="2.60.120.200:FF:000140">
    <property type="entry name" value="Beta-glucan synthesis-associated protein"/>
    <property type="match status" value="1"/>
</dbReference>
<dbReference type="GO" id="GO:0005789">
    <property type="term" value="C:endoplasmic reticulum membrane"/>
    <property type="evidence" value="ECO:0007669"/>
    <property type="project" value="TreeGrafter"/>
</dbReference>
<keyword evidence="3 10" id="KW-0812">Transmembrane</keyword>
<evidence type="ECO:0000256" key="4">
    <source>
        <dbReference type="ARBA" id="ARBA00022968"/>
    </source>
</evidence>
<feature type="compositionally biased region" description="Low complexity" evidence="9">
    <location>
        <begin position="102"/>
        <end position="153"/>
    </location>
</feature>
<proteinExistence type="inferred from homology"/>
<evidence type="ECO:0000256" key="7">
    <source>
        <dbReference type="ARBA" id="ARBA00023180"/>
    </source>
</evidence>
<name>A0A5B0QVU6_PUCGR</name>
<dbReference type="Gene3D" id="2.60.120.200">
    <property type="match status" value="2"/>
</dbReference>
<dbReference type="InterPro" id="IPR005629">
    <property type="entry name" value="Skn1/Kre6/Sbg1"/>
</dbReference>
<evidence type="ECO:0000313" key="12">
    <source>
        <dbReference type="EMBL" id="KAA1117280.1"/>
    </source>
</evidence>
<feature type="domain" description="GH16" evidence="11">
    <location>
        <begin position="393"/>
        <end position="789"/>
    </location>
</feature>
<comment type="subcellular location">
    <subcellularLocation>
        <location evidence="1">Membrane</location>
        <topology evidence="1">Single-pass type II membrane protein</topology>
    </subcellularLocation>
</comment>
<keyword evidence="6 10" id="KW-0472">Membrane</keyword>
<dbReference type="SUPFAM" id="SSF49899">
    <property type="entry name" value="Concanavalin A-like lectins/glucanases"/>
    <property type="match status" value="1"/>
</dbReference>
<evidence type="ECO:0000256" key="5">
    <source>
        <dbReference type="ARBA" id="ARBA00022989"/>
    </source>
</evidence>
<dbReference type="GO" id="GO:0031505">
    <property type="term" value="P:fungal-type cell wall organization"/>
    <property type="evidence" value="ECO:0007669"/>
    <property type="project" value="TreeGrafter"/>
</dbReference>
<evidence type="ECO:0000256" key="10">
    <source>
        <dbReference type="SAM" id="Phobius"/>
    </source>
</evidence>
<dbReference type="InterPro" id="IPR013320">
    <property type="entry name" value="ConA-like_dom_sf"/>
</dbReference>
<dbReference type="GO" id="GO:0005886">
    <property type="term" value="C:plasma membrane"/>
    <property type="evidence" value="ECO:0007669"/>
    <property type="project" value="TreeGrafter"/>
</dbReference>
<dbReference type="PANTHER" id="PTHR31361:SF15">
    <property type="entry name" value="GH16 DOMAIN-CONTAINING PROTEIN"/>
    <property type="match status" value="1"/>
</dbReference>
<comment type="similarity">
    <text evidence="2">Belongs to the SKN1/KRE6 family.</text>
</comment>
<dbReference type="PROSITE" id="PS51762">
    <property type="entry name" value="GH16_2"/>
    <property type="match status" value="1"/>
</dbReference>
<protein>
    <recommendedName>
        <fullName evidence="11">GH16 domain-containing protein</fullName>
    </recommendedName>
</protein>
<feature type="compositionally biased region" description="Low complexity" evidence="9">
    <location>
        <begin position="44"/>
        <end position="55"/>
    </location>
</feature>
<dbReference type="AlphaFoldDB" id="A0A5B0QVU6"/>
<feature type="transmembrane region" description="Helical" evidence="10">
    <location>
        <begin position="345"/>
        <end position="368"/>
    </location>
</feature>
<reference evidence="12 13" key="1">
    <citation type="submission" date="2019-05" db="EMBL/GenBank/DDBJ databases">
        <title>Emergence of the Ug99 lineage of the wheat stem rust pathogen through somatic hybridization.</title>
        <authorList>
            <person name="Li F."/>
            <person name="Upadhyaya N.M."/>
            <person name="Sperschneider J."/>
            <person name="Matny O."/>
            <person name="Nguyen-Phuc H."/>
            <person name="Mago R."/>
            <person name="Raley C."/>
            <person name="Miller M.E."/>
            <person name="Silverstein K.A.T."/>
            <person name="Henningsen E."/>
            <person name="Hirsch C.D."/>
            <person name="Visser B."/>
            <person name="Pretorius Z.A."/>
            <person name="Steffenson B.J."/>
            <person name="Schwessinger B."/>
            <person name="Dodds P.N."/>
            <person name="Figueroa M."/>
        </authorList>
    </citation>
    <scope>NUCLEOTIDE SEQUENCE [LARGE SCALE GENOMIC DNA]</scope>
    <source>
        <strain evidence="12">21-0</strain>
    </source>
</reference>
<gene>
    <name evidence="12" type="ORF">PGT21_002006</name>
</gene>
<evidence type="ECO:0000256" key="1">
    <source>
        <dbReference type="ARBA" id="ARBA00004606"/>
    </source>
</evidence>